<dbReference type="Proteomes" id="UP000827424">
    <property type="component" value="Segment"/>
</dbReference>
<sequence length="90" mass="9632">MLCNAAGDIEMWDAQSFPGSTLVDYEVVRGWDGKLYKAGEEPTPPAPQPVDAPPVIITSDNITIADADFLLAASKAGEKTAEWLIAKLDL</sequence>
<evidence type="ECO:0000313" key="2">
    <source>
        <dbReference type="Proteomes" id="UP000827424"/>
    </source>
</evidence>
<organism evidence="1 2">
    <name type="scientific">Desulfovibrio phage ProddE</name>
    <dbReference type="NCBI Taxonomy" id="2866661"/>
    <lineage>
        <taxon>Viruses</taxon>
        <taxon>Duplodnaviria</taxon>
        <taxon>Heunggongvirae</taxon>
        <taxon>Uroviricota</taxon>
        <taxon>Caudoviricetes</taxon>
        <taxon>Autographivirales</taxon>
        <taxon>Autographivirales incertae sedis</taxon>
        <taxon>Proddevirus</taxon>
        <taxon>Proddevirus proddE</taxon>
    </lineage>
</organism>
<name>A0AAE8XC58_9CAUD</name>
<accession>A0AAE8XC58</accession>
<dbReference type="EMBL" id="MZ666938">
    <property type="protein sequence ID" value="UAJ16916.1"/>
    <property type="molecule type" value="Genomic_DNA"/>
</dbReference>
<protein>
    <submittedName>
        <fullName evidence="1">Tail assembly chaperone protein</fullName>
    </submittedName>
</protein>
<keyword evidence="2" id="KW-1185">Reference proteome</keyword>
<evidence type="ECO:0000313" key="1">
    <source>
        <dbReference type="EMBL" id="UAJ16916.1"/>
    </source>
</evidence>
<proteinExistence type="predicted"/>
<gene>
    <name evidence="1" type="ORF">CPT_ProddE_036</name>
</gene>
<reference evidence="1" key="1">
    <citation type="submission" date="2021-07" db="EMBL/GenBank/DDBJ databases">
        <title>A sheep in wolf's clothing: the temperate origins of bacteriophage T7.</title>
        <authorList>
            <person name="Boeckman J.X."/>
            <person name="Korn A."/>
            <person name="Yao G."/>
            <person name="Ravindran A."/>
            <person name="Gonzalez C."/>
            <person name="Gill J."/>
        </authorList>
    </citation>
    <scope>NUCLEOTIDE SEQUENCE</scope>
</reference>